<feature type="region of interest" description="Disordered" evidence="1">
    <location>
        <begin position="155"/>
        <end position="189"/>
    </location>
</feature>
<comment type="caution">
    <text evidence="2">The sequence shown here is derived from an EMBL/GenBank/DDBJ whole genome shotgun (WGS) entry which is preliminary data.</text>
</comment>
<name>A0A9W8N405_9PEZI</name>
<evidence type="ECO:0000313" key="3">
    <source>
        <dbReference type="Proteomes" id="UP001148614"/>
    </source>
</evidence>
<evidence type="ECO:0000313" key="2">
    <source>
        <dbReference type="EMBL" id="KAJ3553695.1"/>
    </source>
</evidence>
<dbReference type="AlphaFoldDB" id="A0A9W8N405"/>
<protein>
    <submittedName>
        <fullName evidence="2">Uncharacterized protein</fullName>
    </submittedName>
</protein>
<organism evidence="2 3">
    <name type="scientific">Xylaria arbuscula</name>
    <dbReference type="NCBI Taxonomy" id="114810"/>
    <lineage>
        <taxon>Eukaryota</taxon>
        <taxon>Fungi</taxon>
        <taxon>Dikarya</taxon>
        <taxon>Ascomycota</taxon>
        <taxon>Pezizomycotina</taxon>
        <taxon>Sordariomycetes</taxon>
        <taxon>Xylariomycetidae</taxon>
        <taxon>Xylariales</taxon>
        <taxon>Xylariaceae</taxon>
        <taxon>Xylaria</taxon>
    </lineage>
</organism>
<dbReference type="EMBL" id="JANPWZ010003228">
    <property type="protein sequence ID" value="KAJ3553695.1"/>
    <property type="molecule type" value="Genomic_DNA"/>
</dbReference>
<dbReference type="Proteomes" id="UP001148614">
    <property type="component" value="Unassembled WGS sequence"/>
</dbReference>
<reference evidence="2" key="1">
    <citation type="submission" date="2022-07" db="EMBL/GenBank/DDBJ databases">
        <title>Genome Sequence of Xylaria arbuscula.</title>
        <authorList>
            <person name="Buettner E."/>
        </authorList>
    </citation>
    <scope>NUCLEOTIDE SEQUENCE</scope>
    <source>
        <strain evidence="2">VT107</strain>
    </source>
</reference>
<proteinExistence type="predicted"/>
<sequence>MQFAQYIQTMCHWTDLSTTTQQSPEITMSRCHVDNDSEFSTSIPGAHVNLDPLYPSDGGFGYTSNDGYFAMPTPLFPLYNRHMMAASDSHEHSNQLNTNDTAYGPGLLVIPPDHDTYPEELALSPVELDNNTSPLCTSISIPIIAQEYPPIINLEQEPGPLPEKRLKTPSITSQSPSLPVKAQLRKESI</sequence>
<accession>A0A9W8N405</accession>
<evidence type="ECO:0000256" key="1">
    <source>
        <dbReference type="SAM" id="MobiDB-lite"/>
    </source>
</evidence>
<gene>
    <name evidence="2" type="ORF">NPX13_g10823</name>
</gene>
<keyword evidence="3" id="KW-1185">Reference proteome</keyword>